<dbReference type="Gene3D" id="1.10.10.60">
    <property type="entry name" value="Homeodomain-like"/>
    <property type="match status" value="1"/>
</dbReference>
<dbReference type="Pfam" id="PF00440">
    <property type="entry name" value="TetR_N"/>
    <property type="match status" value="1"/>
</dbReference>
<dbReference type="PRINTS" id="PR00455">
    <property type="entry name" value="HTHTETR"/>
</dbReference>
<feature type="DNA-binding region" description="H-T-H motif" evidence="4">
    <location>
        <begin position="35"/>
        <end position="54"/>
    </location>
</feature>
<keyword evidence="7" id="KW-1185">Reference proteome</keyword>
<dbReference type="EMBL" id="BAABJE010000002">
    <property type="protein sequence ID" value="GAA4787423.1"/>
    <property type="molecule type" value="Genomic_DNA"/>
</dbReference>
<evidence type="ECO:0000256" key="1">
    <source>
        <dbReference type="ARBA" id="ARBA00023015"/>
    </source>
</evidence>
<evidence type="ECO:0000256" key="2">
    <source>
        <dbReference type="ARBA" id="ARBA00023125"/>
    </source>
</evidence>
<keyword evidence="2 4" id="KW-0238">DNA-binding</keyword>
<dbReference type="RefSeq" id="WP_345302254.1">
    <property type="nucleotide sequence ID" value="NZ_BAABJE010000002.1"/>
</dbReference>
<feature type="domain" description="HTH tetR-type" evidence="5">
    <location>
        <begin position="12"/>
        <end position="72"/>
    </location>
</feature>
<proteinExistence type="predicted"/>
<name>A0ABP9B051_9GAMM</name>
<evidence type="ECO:0000256" key="3">
    <source>
        <dbReference type="ARBA" id="ARBA00023163"/>
    </source>
</evidence>
<dbReference type="Gene3D" id="1.10.357.10">
    <property type="entry name" value="Tetracycline Repressor, domain 2"/>
    <property type="match status" value="1"/>
</dbReference>
<dbReference type="InterPro" id="IPR050109">
    <property type="entry name" value="HTH-type_TetR-like_transc_reg"/>
</dbReference>
<evidence type="ECO:0000313" key="6">
    <source>
        <dbReference type="EMBL" id="GAA4787423.1"/>
    </source>
</evidence>
<gene>
    <name evidence="6" type="ORF">GCM10023307_10540</name>
</gene>
<dbReference type="InterPro" id="IPR001647">
    <property type="entry name" value="HTH_TetR"/>
</dbReference>
<evidence type="ECO:0000313" key="7">
    <source>
        <dbReference type="Proteomes" id="UP001499959"/>
    </source>
</evidence>
<organism evidence="6 7">
    <name type="scientific">Lysobacter hankyongensis</name>
    <dbReference type="NCBI Taxonomy" id="1176535"/>
    <lineage>
        <taxon>Bacteria</taxon>
        <taxon>Pseudomonadati</taxon>
        <taxon>Pseudomonadota</taxon>
        <taxon>Gammaproteobacteria</taxon>
        <taxon>Lysobacterales</taxon>
        <taxon>Lysobacteraceae</taxon>
        <taxon>Lysobacter</taxon>
    </lineage>
</organism>
<keyword evidence="1" id="KW-0805">Transcription regulation</keyword>
<dbReference type="PROSITE" id="PS50977">
    <property type="entry name" value="HTH_TETR_2"/>
    <property type="match status" value="1"/>
</dbReference>
<dbReference type="Proteomes" id="UP001499959">
    <property type="component" value="Unassembled WGS sequence"/>
</dbReference>
<dbReference type="PANTHER" id="PTHR30055">
    <property type="entry name" value="HTH-TYPE TRANSCRIPTIONAL REGULATOR RUTR"/>
    <property type="match status" value="1"/>
</dbReference>
<keyword evidence="3" id="KW-0804">Transcription</keyword>
<reference evidence="7" key="1">
    <citation type="journal article" date="2019" name="Int. J. Syst. Evol. Microbiol.">
        <title>The Global Catalogue of Microorganisms (GCM) 10K type strain sequencing project: providing services to taxonomists for standard genome sequencing and annotation.</title>
        <authorList>
            <consortium name="The Broad Institute Genomics Platform"/>
            <consortium name="The Broad Institute Genome Sequencing Center for Infectious Disease"/>
            <person name="Wu L."/>
            <person name="Ma J."/>
        </authorList>
    </citation>
    <scope>NUCLEOTIDE SEQUENCE [LARGE SCALE GENOMIC DNA]</scope>
    <source>
        <strain evidence="7">JCM 18204</strain>
    </source>
</reference>
<accession>A0ABP9B051</accession>
<evidence type="ECO:0000256" key="4">
    <source>
        <dbReference type="PROSITE-ProRule" id="PRU00335"/>
    </source>
</evidence>
<comment type="caution">
    <text evidence="6">The sequence shown here is derived from an EMBL/GenBank/DDBJ whole genome shotgun (WGS) entry which is preliminary data.</text>
</comment>
<sequence>MSTKDRRQRERAEREQRFLDKAQALIQRDGLLSLQMSRIAEECDYAIGTLYQHFASKEDLLVALATRNCLSRVDLFERAAHWHGPTRERMVAIALADLMVIRARPEHFRLEQFVWTDVIWGAASAASRQRSLDASAPLAALIDGISQAAMAAGDLPSDLGLSAKALTIGPWTLTLGMHTLSHTEGLFEAHALGDPYRLLMKHLHYLLNGYGWRPLFDPSDDEALDALNARLCRDIFGSVCPQLESPLPTSRIARPAQVSAHE</sequence>
<dbReference type="InterPro" id="IPR009057">
    <property type="entry name" value="Homeodomain-like_sf"/>
</dbReference>
<dbReference type="PANTHER" id="PTHR30055:SF234">
    <property type="entry name" value="HTH-TYPE TRANSCRIPTIONAL REGULATOR BETI"/>
    <property type="match status" value="1"/>
</dbReference>
<evidence type="ECO:0000259" key="5">
    <source>
        <dbReference type="PROSITE" id="PS50977"/>
    </source>
</evidence>
<protein>
    <recommendedName>
        <fullName evidence="5">HTH tetR-type domain-containing protein</fullName>
    </recommendedName>
</protein>
<dbReference type="SUPFAM" id="SSF46689">
    <property type="entry name" value="Homeodomain-like"/>
    <property type="match status" value="1"/>
</dbReference>